<reference evidence="3" key="1">
    <citation type="journal article" date="2020" name="Stud. Mycol.">
        <title>101 Dothideomycetes genomes: a test case for predicting lifestyles and emergence of pathogens.</title>
        <authorList>
            <person name="Haridas S."/>
            <person name="Albert R."/>
            <person name="Binder M."/>
            <person name="Bloem J."/>
            <person name="Labutti K."/>
            <person name="Salamov A."/>
            <person name="Andreopoulos B."/>
            <person name="Baker S."/>
            <person name="Barry K."/>
            <person name="Bills G."/>
            <person name="Bluhm B."/>
            <person name="Cannon C."/>
            <person name="Castanera R."/>
            <person name="Culley D."/>
            <person name="Daum C."/>
            <person name="Ezra D."/>
            <person name="Gonzalez J."/>
            <person name="Henrissat B."/>
            <person name="Kuo A."/>
            <person name="Liang C."/>
            <person name="Lipzen A."/>
            <person name="Lutzoni F."/>
            <person name="Magnuson J."/>
            <person name="Mondo S."/>
            <person name="Nolan M."/>
            <person name="Ohm R."/>
            <person name="Pangilinan J."/>
            <person name="Park H.-J."/>
            <person name="Ramirez L."/>
            <person name="Alfaro M."/>
            <person name="Sun H."/>
            <person name="Tritt A."/>
            <person name="Yoshinaga Y."/>
            <person name="Zwiers L.-H."/>
            <person name="Turgeon B."/>
            <person name="Goodwin S."/>
            <person name="Spatafora J."/>
            <person name="Crous P."/>
            <person name="Grigoriev I."/>
        </authorList>
    </citation>
    <scope>NUCLEOTIDE SEQUENCE</scope>
    <source>
        <strain evidence="3">CBS 123094</strain>
    </source>
</reference>
<dbReference type="EMBL" id="ML977576">
    <property type="protein sequence ID" value="KAF2002670.1"/>
    <property type="molecule type" value="Genomic_DNA"/>
</dbReference>
<evidence type="ECO:0000259" key="2">
    <source>
        <dbReference type="Pfam" id="PF06985"/>
    </source>
</evidence>
<protein>
    <submittedName>
        <fullName evidence="3">HET-domain-containing protein</fullName>
    </submittedName>
</protein>
<dbReference type="Proteomes" id="UP000799779">
    <property type="component" value="Unassembled WGS sequence"/>
</dbReference>
<dbReference type="PANTHER" id="PTHR33112">
    <property type="entry name" value="DOMAIN PROTEIN, PUTATIVE-RELATED"/>
    <property type="match status" value="1"/>
</dbReference>
<name>A0A6A5WL45_9PLEO</name>
<dbReference type="AlphaFoldDB" id="A0A6A5WL45"/>
<feature type="domain" description="Heterokaryon incompatibility" evidence="2">
    <location>
        <begin position="206"/>
        <end position="357"/>
    </location>
</feature>
<evidence type="ECO:0000313" key="3">
    <source>
        <dbReference type="EMBL" id="KAF2002670.1"/>
    </source>
</evidence>
<sequence>MPLPKPLRQSKHSGSSSQPRRNICKQCHNLDPRGHTSSVCESESSKEVTSNLTLILDALQLQRTKETTDGGCRFCRVLIKALDNFFDDWKGFRGRIILGMKEKGTIKISIDGNTWRGKLIEIYAESASRAPWPALGHAHHIPANAGSDPTFNFARRCIQDCLTNPKHVACKPPSKALLTMPKRLLDVGRVRVPIRIIDTQGKTFEYATLSHCWGTGPLLKATKAKWSKLVSNIPFDALPPLFQDAIIITRQLGIRYIWIDSLCIIQDSSRDWETESAKMGAIYENSYVTISATDSGDSNTRCLVDRRKAIKIPYENTAKKEFELRARLIQDHHPDTVEREPARPAGHLMTRAWALQEHTLSTRILHYTATELLFECKTSYRCECLPSRKTYPTTPSIIPKAITKRSKDLSAVWDAWQRVVEQYSKRDLTVASDKLPAISGVAAKIKDATGSSYLAGLWKDNLATDLLWSSISSPSDLKLYALEKYRGPTFSWASLNAPVSYYAPDTDERESFKSTIKLHSSSVALGGLNPLGAVFDASIRLCGPCLPALLSSNQKEGGSWEYVLLVRGTSAIPVSNDCLLHESEIVNKSGNSEKTVRRALIGAEMSVFKTPVLCLGVAKYDAWMSGLILGQSERVLGAWERLGTFSAGMEGFGKAEEQVVTIV</sequence>
<evidence type="ECO:0000256" key="1">
    <source>
        <dbReference type="SAM" id="MobiDB-lite"/>
    </source>
</evidence>
<dbReference type="PANTHER" id="PTHR33112:SF9">
    <property type="entry name" value="HETEROKARYON INCOMPATIBILITY DOMAIN-CONTAINING PROTEIN"/>
    <property type="match status" value="1"/>
</dbReference>
<dbReference type="Pfam" id="PF06985">
    <property type="entry name" value="HET"/>
    <property type="match status" value="1"/>
</dbReference>
<dbReference type="OrthoDB" id="5125733at2759"/>
<proteinExistence type="predicted"/>
<feature type="region of interest" description="Disordered" evidence="1">
    <location>
        <begin position="1"/>
        <end position="22"/>
    </location>
</feature>
<dbReference type="InterPro" id="IPR010730">
    <property type="entry name" value="HET"/>
</dbReference>
<keyword evidence="4" id="KW-1185">Reference proteome</keyword>
<organism evidence="3 4">
    <name type="scientific">Amniculicola lignicola CBS 123094</name>
    <dbReference type="NCBI Taxonomy" id="1392246"/>
    <lineage>
        <taxon>Eukaryota</taxon>
        <taxon>Fungi</taxon>
        <taxon>Dikarya</taxon>
        <taxon>Ascomycota</taxon>
        <taxon>Pezizomycotina</taxon>
        <taxon>Dothideomycetes</taxon>
        <taxon>Pleosporomycetidae</taxon>
        <taxon>Pleosporales</taxon>
        <taxon>Amniculicolaceae</taxon>
        <taxon>Amniculicola</taxon>
    </lineage>
</organism>
<gene>
    <name evidence="3" type="ORF">P154DRAFT_462138</name>
</gene>
<accession>A0A6A5WL45</accession>
<evidence type="ECO:0000313" key="4">
    <source>
        <dbReference type="Proteomes" id="UP000799779"/>
    </source>
</evidence>